<keyword evidence="3" id="KW-1185">Reference proteome</keyword>
<comment type="caution">
    <text evidence="2">The sequence shown here is derived from an EMBL/GenBank/DDBJ whole genome shotgun (WGS) entry which is preliminary data.</text>
</comment>
<sequence>MYNNKAAVTLATLASLGVVHGQDLIGFGPYFSLGPTNSWIREATTTLVLPDAPSPQADRLALWPGMGTSGGDLIQALAVSFSDPAANCGATAGQWCTWASTLQGTQLGGTQVPASSGDEITMHYKYNDETSEYDQTVSINGEVVSSLSTNSGQAQGWGTAVECQVDACQGNAAAHEYTSTTITLDSADASFGDTLAINEATSSGLTTSDSGKTWTVSTINIQAHTFNLS</sequence>
<proteinExistence type="predicted"/>
<dbReference type="EMBL" id="VCAU01000029">
    <property type="protein sequence ID" value="KAF9890098.1"/>
    <property type="molecule type" value="Genomic_DNA"/>
</dbReference>
<feature type="chain" id="PRO_5041900593" evidence="1">
    <location>
        <begin position="22"/>
        <end position="229"/>
    </location>
</feature>
<evidence type="ECO:0000313" key="3">
    <source>
        <dbReference type="Proteomes" id="UP001194746"/>
    </source>
</evidence>
<evidence type="ECO:0000313" key="2">
    <source>
        <dbReference type="EMBL" id="KAF9890098.1"/>
    </source>
</evidence>
<keyword evidence="1" id="KW-0732">Signal</keyword>
<reference evidence="2" key="2">
    <citation type="submission" date="2020-02" db="EMBL/GenBank/DDBJ databases">
        <authorList>
            <person name="Gilchrist C.L.M."/>
            <person name="Chooi Y.-H."/>
        </authorList>
    </citation>
    <scope>NUCLEOTIDE SEQUENCE</scope>
    <source>
        <strain evidence="2">MST-FP2251</strain>
    </source>
</reference>
<organism evidence="2 3">
    <name type="scientific">Aspergillus nanangensis</name>
    <dbReference type="NCBI Taxonomy" id="2582783"/>
    <lineage>
        <taxon>Eukaryota</taxon>
        <taxon>Fungi</taxon>
        <taxon>Dikarya</taxon>
        <taxon>Ascomycota</taxon>
        <taxon>Pezizomycotina</taxon>
        <taxon>Eurotiomycetes</taxon>
        <taxon>Eurotiomycetidae</taxon>
        <taxon>Eurotiales</taxon>
        <taxon>Aspergillaceae</taxon>
        <taxon>Aspergillus</taxon>
        <taxon>Aspergillus subgen. Circumdati</taxon>
    </lineage>
</organism>
<dbReference type="AlphaFoldDB" id="A0AAD4GW28"/>
<accession>A0AAD4GW28</accession>
<name>A0AAD4GW28_ASPNN</name>
<gene>
    <name evidence="2" type="ORF">FE257_006259</name>
</gene>
<feature type="signal peptide" evidence="1">
    <location>
        <begin position="1"/>
        <end position="21"/>
    </location>
</feature>
<protein>
    <submittedName>
        <fullName evidence="2">Uncharacterized protein</fullName>
    </submittedName>
</protein>
<dbReference type="Proteomes" id="UP001194746">
    <property type="component" value="Unassembled WGS sequence"/>
</dbReference>
<evidence type="ECO:0000256" key="1">
    <source>
        <dbReference type="SAM" id="SignalP"/>
    </source>
</evidence>
<reference evidence="2" key="1">
    <citation type="journal article" date="2019" name="Beilstein J. Org. Chem.">
        <title>Nanangenines: drimane sesquiterpenoids as the dominant metabolite cohort of a novel Australian fungus, Aspergillus nanangensis.</title>
        <authorList>
            <person name="Lacey H.J."/>
            <person name="Gilchrist C.L.M."/>
            <person name="Crombie A."/>
            <person name="Kalaitzis J.A."/>
            <person name="Vuong D."/>
            <person name="Rutledge P.J."/>
            <person name="Turner P."/>
            <person name="Pitt J.I."/>
            <person name="Lacey E."/>
            <person name="Chooi Y.H."/>
            <person name="Piggott A.M."/>
        </authorList>
    </citation>
    <scope>NUCLEOTIDE SEQUENCE</scope>
    <source>
        <strain evidence="2">MST-FP2251</strain>
    </source>
</reference>